<dbReference type="EMBL" id="DXFW01000023">
    <property type="protein sequence ID" value="HIX06043.1"/>
    <property type="molecule type" value="Genomic_DNA"/>
</dbReference>
<protein>
    <submittedName>
        <fullName evidence="2">Asp23/Gls24 family envelope stress response protein</fullName>
    </submittedName>
</protein>
<proteinExistence type="inferred from homology"/>
<dbReference type="Pfam" id="PF03780">
    <property type="entry name" value="Asp23"/>
    <property type="match status" value="1"/>
</dbReference>
<evidence type="ECO:0000313" key="3">
    <source>
        <dbReference type="Proteomes" id="UP000824193"/>
    </source>
</evidence>
<reference evidence="2" key="2">
    <citation type="submission" date="2021-04" db="EMBL/GenBank/DDBJ databases">
        <authorList>
            <person name="Gilroy R."/>
        </authorList>
    </citation>
    <scope>NUCLEOTIDE SEQUENCE</scope>
    <source>
        <strain evidence="2">2239</strain>
    </source>
</reference>
<organism evidence="2 3">
    <name type="scientific">Candidatus Allofournierella pullicola</name>
    <dbReference type="NCBI Taxonomy" id="2838596"/>
    <lineage>
        <taxon>Bacteria</taxon>
        <taxon>Bacillati</taxon>
        <taxon>Bacillota</taxon>
        <taxon>Clostridia</taxon>
        <taxon>Eubacteriales</taxon>
        <taxon>Oscillospiraceae</taxon>
        <taxon>Allofournierella</taxon>
    </lineage>
</organism>
<dbReference type="AlphaFoldDB" id="A0A9D1V4Q0"/>
<comment type="caution">
    <text evidence="2">The sequence shown here is derived from an EMBL/GenBank/DDBJ whole genome shotgun (WGS) entry which is preliminary data.</text>
</comment>
<dbReference type="InterPro" id="IPR005531">
    <property type="entry name" value="Asp23"/>
</dbReference>
<dbReference type="PANTHER" id="PTHR34297:SF2">
    <property type="entry name" value="ASP23_GLS24 FAMILY ENVELOPE STRESS RESPONSE PROTEIN"/>
    <property type="match status" value="1"/>
</dbReference>
<evidence type="ECO:0000256" key="1">
    <source>
        <dbReference type="ARBA" id="ARBA00005721"/>
    </source>
</evidence>
<name>A0A9D1V4Q0_9FIRM</name>
<dbReference type="Proteomes" id="UP000824193">
    <property type="component" value="Unassembled WGS sequence"/>
</dbReference>
<sequence length="117" mass="12625">MITLQNPLGTISMNADYFAELVSLAARSCYGVAGMATGGAHDDFKSLFFGSDFPEKGVRVTQNEGKLTIELHIKVGYGLNIATIVQSITHKVKHEVENATGLKVERIEVSVDDIVAD</sequence>
<gene>
    <name evidence="2" type="ORF">H9865_08095</name>
</gene>
<reference evidence="2" key="1">
    <citation type="journal article" date="2021" name="PeerJ">
        <title>Extensive microbial diversity within the chicken gut microbiome revealed by metagenomics and culture.</title>
        <authorList>
            <person name="Gilroy R."/>
            <person name="Ravi A."/>
            <person name="Getino M."/>
            <person name="Pursley I."/>
            <person name="Horton D.L."/>
            <person name="Alikhan N.F."/>
            <person name="Baker D."/>
            <person name="Gharbi K."/>
            <person name="Hall N."/>
            <person name="Watson M."/>
            <person name="Adriaenssens E.M."/>
            <person name="Foster-Nyarko E."/>
            <person name="Jarju S."/>
            <person name="Secka A."/>
            <person name="Antonio M."/>
            <person name="Oren A."/>
            <person name="Chaudhuri R.R."/>
            <person name="La Ragione R."/>
            <person name="Hildebrand F."/>
            <person name="Pallen M.J."/>
        </authorList>
    </citation>
    <scope>NUCLEOTIDE SEQUENCE</scope>
    <source>
        <strain evidence="2">2239</strain>
    </source>
</reference>
<comment type="similarity">
    <text evidence="1">Belongs to the asp23 family.</text>
</comment>
<dbReference type="PANTHER" id="PTHR34297">
    <property type="entry name" value="HYPOTHETICAL CYTOSOLIC PROTEIN-RELATED"/>
    <property type="match status" value="1"/>
</dbReference>
<evidence type="ECO:0000313" key="2">
    <source>
        <dbReference type="EMBL" id="HIX06043.1"/>
    </source>
</evidence>
<accession>A0A9D1V4Q0</accession>